<dbReference type="EMBL" id="JAATEP010000033">
    <property type="protein sequence ID" value="NJP94972.1"/>
    <property type="molecule type" value="Genomic_DNA"/>
</dbReference>
<protein>
    <submittedName>
        <fullName evidence="2">Uncharacterized protein</fullName>
    </submittedName>
</protein>
<sequence>MFTYKGRTDVDLSGQFTLVMDEGLVLLMAWGQFLALLVVLGYVLLRRQS</sequence>
<evidence type="ECO:0000313" key="2">
    <source>
        <dbReference type="EMBL" id="NJP94972.1"/>
    </source>
</evidence>
<proteinExistence type="predicted"/>
<organism evidence="2 3">
    <name type="scientific">Nonomuraea composti</name>
    <dbReference type="NCBI Taxonomy" id="2720023"/>
    <lineage>
        <taxon>Bacteria</taxon>
        <taxon>Bacillati</taxon>
        <taxon>Actinomycetota</taxon>
        <taxon>Actinomycetes</taxon>
        <taxon>Streptosporangiales</taxon>
        <taxon>Streptosporangiaceae</taxon>
        <taxon>Nonomuraea</taxon>
    </lineage>
</organism>
<comment type="caution">
    <text evidence="2">The sequence shown here is derived from an EMBL/GenBank/DDBJ whole genome shotgun (WGS) entry which is preliminary data.</text>
</comment>
<keyword evidence="3" id="KW-1185">Reference proteome</keyword>
<name>A0ABX1BEP4_9ACTN</name>
<dbReference type="Proteomes" id="UP000696294">
    <property type="component" value="Unassembled WGS sequence"/>
</dbReference>
<keyword evidence="1" id="KW-0812">Transmembrane</keyword>
<keyword evidence="1" id="KW-1133">Transmembrane helix</keyword>
<keyword evidence="1" id="KW-0472">Membrane</keyword>
<gene>
    <name evidence="2" type="ORF">HCN51_37000</name>
</gene>
<dbReference type="RefSeq" id="WP_168016270.1">
    <property type="nucleotide sequence ID" value="NZ_JAATEP010000033.1"/>
</dbReference>
<reference evidence="2 3" key="1">
    <citation type="submission" date="2020-03" db="EMBL/GenBank/DDBJ databases">
        <title>WGS of actinomycetes isolated from Thailand.</title>
        <authorList>
            <person name="Thawai C."/>
        </authorList>
    </citation>
    <scope>NUCLEOTIDE SEQUENCE [LARGE SCALE GENOMIC DNA]</scope>
    <source>
        <strain evidence="2 3">FMUSA5-5</strain>
    </source>
</reference>
<accession>A0ABX1BEP4</accession>
<evidence type="ECO:0000313" key="3">
    <source>
        <dbReference type="Proteomes" id="UP000696294"/>
    </source>
</evidence>
<feature type="transmembrane region" description="Helical" evidence="1">
    <location>
        <begin position="24"/>
        <end position="45"/>
    </location>
</feature>
<evidence type="ECO:0000256" key="1">
    <source>
        <dbReference type="SAM" id="Phobius"/>
    </source>
</evidence>